<dbReference type="PRINTS" id="PR00411">
    <property type="entry name" value="PNDRDTASEI"/>
</dbReference>
<dbReference type="Proteomes" id="UP000266177">
    <property type="component" value="Unassembled WGS sequence"/>
</dbReference>
<sequence length="528" mass="58778">MTQRQLEWEADLVIIGGSMGGCAAALAACRLGKTVLLTEETARIGGQLTSQLVPPDEHPWIEQFGCTDTYRQFRHAVRRYYRDHLPLNAKARSDERLNPGNGIVSRLCHDPRVALHVLESMLFPYVHSGRLVIRTGCRPIGAEVEGDRIRAVTVRDARGDEYVCTGAYFLDATECGDLLALSGAEYVTGAESQRETGEPHAVPGPAEPQNMQGITYCFAVEYAEGEDHTIGKPERYDFWRQYQPSFWPDRLLSWTGVQPATLKPVQYSLFHEPGVFPLFHYRQITDPALYDPASGSVPNPVTLVNWPENDYWLGSVIDVSEAERERHLQDAKQLSLSLLYWLQTEAPRSDGGSGYPGLRLRYDIAGTADGMAMYPYIREARRIRAEFTVLEQHVSTEYRAGQPAEPFADSVGIGCYRIDLHPSTGGNNYIDISSLPFQIPLGSLLPVRMDNLLPACKNIGTTHITNGCYRLHPVEWNIGEAAGALAAYALDHGIAPRSVRSGPDHLAAYQRQLQQLGVELQWPSIYPV</sequence>
<dbReference type="AlphaFoldDB" id="A0A3A3GNF5"/>
<dbReference type="PANTHER" id="PTHR42716:SF1">
    <property type="entry name" value="SLL0471 PROTEIN"/>
    <property type="match status" value="1"/>
</dbReference>
<comment type="caution">
    <text evidence="1">The sequence shown here is derived from an EMBL/GenBank/DDBJ whole genome shotgun (WGS) entry which is preliminary data.</text>
</comment>
<gene>
    <name evidence="1" type="ORF">DQX05_00915</name>
</gene>
<dbReference type="InterPro" id="IPR036188">
    <property type="entry name" value="FAD/NAD-bd_sf"/>
</dbReference>
<proteinExistence type="predicted"/>
<reference evidence="1 2" key="1">
    <citation type="submission" date="2018-09" db="EMBL/GenBank/DDBJ databases">
        <title>Paenibacillus SK2017-BO5.</title>
        <authorList>
            <person name="Piskunova J.V."/>
            <person name="Dubiley S.A."/>
            <person name="Severinov K.V."/>
        </authorList>
    </citation>
    <scope>NUCLEOTIDE SEQUENCE [LARGE SCALE GENOMIC DNA]</scope>
    <source>
        <strain evidence="1 2">BO5</strain>
    </source>
</reference>
<dbReference type="PANTHER" id="PTHR42716">
    <property type="entry name" value="L-ASPARTATE OXIDASE"/>
    <property type="match status" value="1"/>
</dbReference>
<organism evidence="1 2">
    <name type="scientific">Paenibacillus thiaminolyticus</name>
    <name type="common">Bacillus thiaminolyticus</name>
    <dbReference type="NCBI Taxonomy" id="49283"/>
    <lineage>
        <taxon>Bacteria</taxon>
        <taxon>Bacillati</taxon>
        <taxon>Bacillota</taxon>
        <taxon>Bacilli</taxon>
        <taxon>Bacillales</taxon>
        <taxon>Paenibacillaceae</taxon>
        <taxon>Paenibacillus</taxon>
    </lineage>
</organism>
<dbReference type="EMBL" id="QYZD01000001">
    <property type="protein sequence ID" value="RJG26628.1"/>
    <property type="molecule type" value="Genomic_DNA"/>
</dbReference>
<dbReference type="Pfam" id="PF12831">
    <property type="entry name" value="FAD_oxidored"/>
    <property type="match status" value="1"/>
</dbReference>
<evidence type="ECO:0000313" key="2">
    <source>
        <dbReference type="Proteomes" id="UP000266177"/>
    </source>
</evidence>
<name>A0A3A3GNF5_PANTH</name>
<dbReference type="InterPro" id="IPR005288">
    <property type="entry name" value="NadB"/>
</dbReference>
<dbReference type="PROSITE" id="PS51257">
    <property type="entry name" value="PROKAR_LIPOPROTEIN"/>
    <property type="match status" value="1"/>
</dbReference>
<dbReference type="Gene3D" id="3.50.50.60">
    <property type="entry name" value="FAD/NAD(P)-binding domain"/>
    <property type="match status" value="1"/>
</dbReference>
<evidence type="ECO:0000313" key="1">
    <source>
        <dbReference type="EMBL" id="RJG26628.1"/>
    </source>
</evidence>
<accession>A0A3A3GNF5</accession>
<dbReference type="SUPFAM" id="SSF51905">
    <property type="entry name" value="FAD/NAD(P)-binding domain"/>
    <property type="match status" value="1"/>
</dbReference>
<dbReference type="GO" id="GO:0009435">
    <property type="term" value="P:NAD+ biosynthetic process"/>
    <property type="evidence" value="ECO:0007669"/>
    <property type="project" value="InterPro"/>
</dbReference>
<dbReference type="RefSeq" id="WP_119790075.1">
    <property type="nucleotide sequence ID" value="NZ_QYZD01000001.1"/>
</dbReference>
<dbReference type="OrthoDB" id="615715at2"/>
<dbReference type="GO" id="GO:0008734">
    <property type="term" value="F:L-aspartate oxidase activity"/>
    <property type="evidence" value="ECO:0007669"/>
    <property type="project" value="InterPro"/>
</dbReference>
<protein>
    <submittedName>
        <fullName evidence="1">FAD-dependent oxidoreductase</fullName>
    </submittedName>
</protein>